<keyword evidence="8" id="KW-1185">Reference proteome</keyword>
<dbReference type="EMBL" id="CP091508">
    <property type="protein sequence ID" value="UOO82070.1"/>
    <property type="molecule type" value="Genomic_DNA"/>
</dbReference>
<name>A0ABY4DSQ8_9NEIS</name>
<organism evidence="7 8">
    <name type="scientific">Uruburuella testudinis</name>
    <dbReference type="NCBI Taxonomy" id="1282863"/>
    <lineage>
        <taxon>Bacteria</taxon>
        <taxon>Pseudomonadati</taxon>
        <taxon>Pseudomonadota</taxon>
        <taxon>Betaproteobacteria</taxon>
        <taxon>Neisseriales</taxon>
        <taxon>Neisseriaceae</taxon>
        <taxon>Uruburuella</taxon>
    </lineage>
</organism>
<evidence type="ECO:0000256" key="1">
    <source>
        <dbReference type="ARBA" id="ARBA00004459"/>
    </source>
</evidence>
<dbReference type="NCBIfam" id="NF047847">
    <property type="entry name" value="SS_mature_LptM"/>
    <property type="match status" value="1"/>
</dbReference>
<accession>A0ABY4DSQ8</accession>
<comment type="subcellular location">
    <subcellularLocation>
        <location evidence="1">Cell outer membrane</location>
        <topology evidence="1">Lipid-anchor</topology>
    </subcellularLocation>
</comment>
<keyword evidence="2" id="KW-0732">Signal</keyword>
<dbReference type="Pfam" id="PF13627">
    <property type="entry name" value="LptM_cons"/>
    <property type="match status" value="1"/>
</dbReference>
<gene>
    <name evidence="7" type="ORF">LVJ83_00905</name>
</gene>
<evidence type="ECO:0000256" key="3">
    <source>
        <dbReference type="ARBA" id="ARBA00023136"/>
    </source>
</evidence>
<evidence type="ECO:0000256" key="2">
    <source>
        <dbReference type="ARBA" id="ARBA00022729"/>
    </source>
</evidence>
<keyword evidence="5" id="KW-0998">Cell outer membrane</keyword>
<dbReference type="PROSITE" id="PS51257">
    <property type="entry name" value="PROKAR_LIPOPROTEIN"/>
    <property type="match status" value="1"/>
</dbReference>
<dbReference type="Proteomes" id="UP000829817">
    <property type="component" value="Chromosome"/>
</dbReference>
<evidence type="ECO:0000256" key="4">
    <source>
        <dbReference type="ARBA" id="ARBA00023139"/>
    </source>
</evidence>
<keyword evidence="4" id="KW-0564">Palmitate</keyword>
<proteinExistence type="predicted"/>
<dbReference type="InterPro" id="IPR032831">
    <property type="entry name" value="LptM_cons"/>
</dbReference>
<evidence type="ECO:0000256" key="6">
    <source>
        <dbReference type="ARBA" id="ARBA00023288"/>
    </source>
</evidence>
<evidence type="ECO:0000313" key="7">
    <source>
        <dbReference type="EMBL" id="UOO82070.1"/>
    </source>
</evidence>
<protein>
    <submittedName>
        <fullName evidence="7">Lipoprotein</fullName>
    </submittedName>
</protein>
<evidence type="ECO:0000256" key="5">
    <source>
        <dbReference type="ARBA" id="ARBA00023237"/>
    </source>
</evidence>
<dbReference type="RefSeq" id="WP_244785404.1">
    <property type="nucleotide sequence ID" value="NZ_CP091508.1"/>
</dbReference>
<sequence>MKTTVFLLAAALVLSGCGYKGDLYLPKEDDKARFGVIQTGLQFEPKEPTNQTEQ</sequence>
<keyword evidence="6 7" id="KW-0449">Lipoprotein</keyword>
<evidence type="ECO:0000313" key="8">
    <source>
        <dbReference type="Proteomes" id="UP000829817"/>
    </source>
</evidence>
<keyword evidence="3" id="KW-0472">Membrane</keyword>
<reference evidence="7 8" key="1">
    <citation type="journal article" date="2022" name="Res Sq">
        <title>Evolution of multicellular longitudinally dividing oral cavity symbionts (Neisseriaceae).</title>
        <authorList>
            <person name="Nyongesa S."/>
            <person name="Weber P."/>
            <person name="Bernet E."/>
            <person name="Pullido F."/>
            <person name="Nieckarz M."/>
            <person name="Delaby M."/>
            <person name="Nieves C."/>
            <person name="Viehboeck T."/>
            <person name="Krause N."/>
            <person name="Rivera-Millot A."/>
            <person name="Nakamura A."/>
            <person name="Vischer N."/>
            <person name="VanNieuwenhze M."/>
            <person name="Brun Y."/>
            <person name="Cava F."/>
            <person name="Bulgheresi S."/>
            <person name="Veyrier F."/>
        </authorList>
    </citation>
    <scope>NUCLEOTIDE SEQUENCE [LARGE SCALE GENOMIC DNA]</scope>
    <source>
        <strain evidence="7 8">CCUG 63373m</strain>
    </source>
</reference>